<name>M2U6U7_COCH5</name>
<proteinExistence type="predicted"/>
<dbReference type="EMBL" id="KB445579">
    <property type="protein sequence ID" value="EMD89461.1"/>
    <property type="molecule type" value="Genomic_DNA"/>
</dbReference>
<sequence>MSAFNWCWFDSAQTSVFAEPESQPVPLSVAVEASCTSSGFYDLFKLQKLLKPKNGKSTVFAVLTLLSAVSKSMMSNIIAYESFTVVQGNCNITLRLLNEKTDMFGFTLEQQLSLASRVSRLYTEFNIRSEIAQLFLDRSYVGVHATINSLNSIDSNITCLTGVRGFKLANNYTADLNSTILSLTIRQYSRQVMKTSIEDYKNPMPLKFEIFSQSNVDEILLGQNSTVFSPIRCFVAYSYGYPKQSSFSDVFFGVITRFQEVFVVPEQEFSSAERGAGPKQYLETVDGPIIPRIQNLTYQDAGAGTTRAYMGDQPQA</sequence>
<evidence type="ECO:0000313" key="2">
    <source>
        <dbReference type="Proteomes" id="UP000016936"/>
    </source>
</evidence>
<gene>
    <name evidence="1" type="ORF">COCHEDRAFT_1216187</name>
</gene>
<reference evidence="2" key="2">
    <citation type="journal article" date="2013" name="PLoS Genet.">
        <title>Comparative genome structure, secondary metabolite, and effector coding capacity across Cochliobolus pathogens.</title>
        <authorList>
            <person name="Condon B.J."/>
            <person name="Leng Y."/>
            <person name="Wu D."/>
            <person name="Bushley K.E."/>
            <person name="Ohm R.A."/>
            <person name="Otillar R."/>
            <person name="Martin J."/>
            <person name="Schackwitz W."/>
            <person name="Grimwood J."/>
            <person name="MohdZainudin N."/>
            <person name="Xue C."/>
            <person name="Wang R."/>
            <person name="Manning V.A."/>
            <person name="Dhillon B."/>
            <person name="Tu Z.J."/>
            <person name="Steffenson B.J."/>
            <person name="Salamov A."/>
            <person name="Sun H."/>
            <person name="Lowry S."/>
            <person name="LaButti K."/>
            <person name="Han J."/>
            <person name="Copeland A."/>
            <person name="Lindquist E."/>
            <person name="Barry K."/>
            <person name="Schmutz J."/>
            <person name="Baker S.E."/>
            <person name="Ciuffetti L.M."/>
            <person name="Grigoriev I.V."/>
            <person name="Zhong S."/>
            <person name="Turgeon B.G."/>
        </authorList>
    </citation>
    <scope>NUCLEOTIDE SEQUENCE [LARGE SCALE GENOMIC DNA]</scope>
    <source>
        <strain evidence="2">C5 / ATCC 48332 / race O</strain>
    </source>
</reference>
<reference evidence="1 2" key="1">
    <citation type="journal article" date="2012" name="PLoS Pathog.">
        <title>Diverse lifestyles and strategies of plant pathogenesis encoded in the genomes of eighteen Dothideomycetes fungi.</title>
        <authorList>
            <person name="Ohm R.A."/>
            <person name="Feau N."/>
            <person name="Henrissat B."/>
            <person name="Schoch C.L."/>
            <person name="Horwitz B.A."/>
            <person name="Barry K.W."/>
            <person name="Condon B.J."/>
            <person name="Copeland A.C."/>
            <person name="Dhillon B."/>
            <person name="Glaser F."/>
            <person name="Hesse C.N."/>
            <person name="Kosti I."/>
            <person name="LaButti K."/>
            <person name="Lindquist E.A."/>
            <person name="Lucas S."/>
            <person name="Salamov A.A."/>
            <person name="Bradshaw R.E."/>
            <person name="Ciuffetti L."/>
            <person name="Hamelin R.C."/>
            <person name="Kema G.H.J."/>
            <person name="Lawrence C."/>
            <person name="Scott J.A."/>
            <person name="Spatafora J.W."/>
            <person name="Turgeon B.G."/>
            <person name="de Wit P.J.G.M."/>
            <person name="Zhong S."/>
            <person name="Goodwin S.B."/>
            <person name="Grigoriev I.V."/>
        </authorList>
    </citation>
    <scope>NUCLEOTIDE SEQUENCE [LARGE SCALE GENOMIC DNA]</scope>
    <source>
        <strain evidence="2">C5 / ATCC 48332 / race O</strain>
    </source>
</reference>
<evidence type="ECO:0000313" key="1">
    <source>
        <dbReference type="EMBL" id="EMD89461.1"/>
    </source>
</evidence>
<protein>
    <submittedName>
        <fullName evidence="1">Uncharacterized protein</fullName>
    </submittedName>
</protein>
<accession>M2U6U7</accession>
<dbReference type="HOGENOM" id="CLU_880007_0_0_1"/>
<dbReference type="Proteomes" id="UP000016936">
    <property type="component" value="Unassembled WGS sequence"/>
</dbReference>
<organism evidence="1 2">
    <name type="scientific">Cochliobolus heterostrophus (strain C5 / ATCC 48332 / race O)</name>
    <name type="common">Southern corn leaf blight fungus</name>
    <name type="synonym">Bipolaris maydis</name>
    <dbReference type="NCBI Taxonomy" id="701091"/>
    <lineage>
        <taxon>Eukaryota</taxon>
        <taxon>Fungi</taxon>
        <taxon>Dikarya</taxon>
        <taxon>Ascomycota</taxon>
        <taxon>Pezizomycotina</taxon>
        <taxon>Dothideomycetes</taxon>
        <taxon>Pleosporomycetidae</taxon>
        <taxon>Pleosporales</taxon>
        <taxon>Pleosporineae</taxon>
        <taxon>Pleosporaceae</taxon>
        <taxon>Bipolaris</taxon>
    </lineage>
</organism>
<dbReference type="AlphaFoldDB" id="M2U6U7"/>
<keyword evidence="2" id="KW-1185">Reference proteome</keyword>